<dbReference type="InterPro" id="IPR025558">
    <property type="entry name" value="DUF4283"/>
</dbReference>
<name>A0A9Q0F388_9ROSI</name>
<dbReference type="InterPro" id="IPR001878">
    <property type="entry name" value="Znf_CCHC"/>
</dbReference>
<dbReference type="EMBL" id="JAKUCV010007265">
    <property type="protein sequence ID" value="KAJ4824104.1"/>
    <property type="molecule type" value="Genomic_DNA"/>
</dbReference>
<dbReference type="GO" id="GO:0003676">
    <property type="term" value="F:nucleic acid binding"/>
    <property type="evidence" value="ECO:0007669"/>
    <property type="project" value="InterPro"/>
</dbReference>
<keyword evidence="1" id="KW-0863">Zinc-finger</keyword>
<evidence type="ECO:0000313" key="4">
    <source>
        <dbReference type="Proteomes" id="UP001141552"/>
    </source>
</evidence>
<dbReference type="OrthoDB" id="852325at2759"/>
<protein>
    <recommendedName>
        <fullName evidence="2">CCHC-type domain-containing protein</fullName>
    </recommendedName>
</protein>
<accession>A0A9Q0F388</accession>
<dbReference type="InterPro" id="IPR040256">
    <property type="entry name" value="At4g02000-like"/>
</dbReference>
<dbReference type="InterPro" id="IPR025836">
    <property type="entry name" value="Zn_knuckle_CX2CX4HX4C"/>
</dbReference>
<dbReference type="GO" id="GO:0008270">
    <property type="term" value="F:zinc ion binding"/>
    <property type="evidence" value="ECO:0007669"/>
    <property type="project" value="UniProtKB-KW"/>
</dbReference>
<organism evidence="3 4">
    <name type="scientific">Turnera subulata</name>
    <dbReference type="NCBI Taxonomy" id="218843"/>
    <lineage>
        <taxon>Eukaryota</taxon>
        <taxon>Viridiplantae</taxon>
        <taxon>Streptophyta</taxon>
        <taxon>Embryophyta</taxon>
        <taxon>Tracheophyta</taxon>
        <taxon>Spermatophyta</taxon>
        <taxon>Magnoliopsida</taxon>
        <taxon>eudicotyledons</taxon>
        <taxon>Gunneridae</taxon>
        <taxon>Pentapetalae</taxon>
        <taxon>rosids</taxon>
        <taxon>fabids</taxon>
        <taxon>Malpighiales</taxon>
        <taxon>Passifloraceae</taxon>
        <taxon>Turnera</taxon>
    </lineage>
</organism>
<reference evidence="3" key="1">
    <citation type="submission" date="2022-02" db="EMBL/GenBank/DDBJ databases">
        <authorList>
            <person name="Henning P.M."/>
            <person name="McCubbin A.G."/>
            <person name="Shore J.S."/>
        </authorList>
    </citation>
    <scope>NUCLEOTIDE SEQUENCE</scope>
    <source>
        <strain evidence="3">F60SS</strain>
        <tissue evidence="3">Leaves</tissue>
    </source>
</reference>
<dbReference type="AlphaFoldDB" id="A0A9Q0F388"/>
<evidence type="ECO:0000313" key="3">
    <source>
        <dbReference type="EMBL" id="KAJ4824104.1"/>
    </source>
</evidence>
<dbReference type="PROSITE" id="PS50158">
    <property type="entry name" value="ZF_CCHC"/>
    <property type="match status" value="1"/>
</dbReference>
<feature type="non-terminal residue" evidence="3">
    <location>
        <position position="1"/>
    </location>
</feature>
<dbReference type="PANTHER" id="PTHR31286">
    <property type="entry name" value="GLYCINE-RICH CELL WALL STRUCTURAL PROTEIN 1.8-LIKE"/>
    <property type="match status" value="1"/>
</dbReference>
<evidence type="ECO:0000256" key="1">
    <source>
        <dbReference type="PROSITE-ProRule" id="PRU00047"/>
    </source>
</evidence>
<proteinExistence type="predicted"/>
<keyword evidence="4" id="KW-1185">Reference proteome</keyword>
<reference evidence="3" key="2">
    <citation type="journal article" date="2023" name="Plants (Basel)">
        <title>Annotation of the Turnera subulata (Passifloraceae) Draft Genome Reveals the S-Locus Evolved after the Divergence of Turneroideae from Passifloroideae in a Stepwise Manner.</title>
        <authorList>
            <person name="Henning P.M."/>
            <person name="Roalson E.H."/>
            <person name="Mir W."/>
            <person name="McCubbin A.G."/>
            <person name="Shore J.S."/>
        </authorList>
    </citation>
    <scope>NUCLEOTIDE SEQUENCE</scope>
    <source>
        <strain evidence="3">F60SS</strain>
    </source>
</reference>
<dbReference type="Pfam" id="PF14392">
    <property type="entry name" value="zf-CCHC_4"/>
    <property type="match status" value="1"/>
</dbReference>
<feature type="domain" description="CCHC-type" evidence="2">
    <location>
        <begin position="146"/>
        <end position="159"/>
    </location>
</feature>
<evidence type="ECO:0000259" key="2">
    <source>
        <dbReference type="PROSITE" id="PS50158"/>
    </source>
</evidence>
<dbReference type="Proteomes" id="UP001141552">
    <property type="component" value="Unassembled WGS sequence"/>
</dbReference>
<keyword evidence="1" id="KW-0862">Zinc</keyword>
<comment type="caution">
    <text evidence="3">The sequence shown here is derived from an EMBL/GenBank/DDBJ whole genome shotgun (WGS) entry which is preliminary data.</text>
</comment>
<dbReference type="PANTHER" id="PTHR31286:SF167">
    <property type="entry name" value="OS09G0268800 PROTEIN"/>
    <property type="match status" value="1"/>
</dbReference>
<dbReference type="Pfam" id="PF14111">
    <property type="entry name" value="DUF4283"/>
    <property type="match status" value="1"/>
</dbReference>
<sequence>MYALKTAMSKAWGVRKHLEVTEMDKNIFLFKFEDENDRFRALADGPWNFNGCHLDVSFSHSEIWVQAHGLTPEQMTKANAMEVGDFVGRYIHSEIPRDELVCFSPFLRVKTLFPVEEPLKKSFINEREDGILVEVGLKYERLSDFCYKCGRLGHTMRLCADPNHCMNMAHS</sequence>
<gene>
    <name evidence="3" type="ORF">Tsubulata_034300</name>
</gene>
<keyword evidence="1" id="KW-0479">Metal-binding</keyword>